<sequence>MALQNRFRAIRRDAKLINDSIAKGIDPITLPIGAETSSELVLIISTEIVKHYGSHCTKNGLELHFRRDLTPNVRLLKQAVANGQDAKDKCFGSDASVGGIKFQFATRIKADFELIKNARAKGIDCKDIKLSWADQASIGGKEISSIMGSDTTPNGIKFQFTDRIRPLAKRQFDMRAAGLDPKDVRLDSVKGKGSQGALEWQFRRYKAGAKLQIAAVKAGQDPKNINVDVNPQGKLDGKASTIAREYGDGVTGKAVSTYFERARKDPHWNRANTIEENGGSAKKARGTPRKPKATPKKASFRNEDGDDEEEDVGSSFGDTPSKKKTPLNKVKGGRVTKPAASRRAAAPAPGAFRESSDDDGDVKEELMDDGAAEYEVHNNGYHNGHSNGNGFGVDDEQEEEPQFYDIPEDEI</sequence>
<name>A0A2J6Q5R7_9HELO</name>
<feature type="region of interest" description="Disordered" evidence="1">
    <location>
        <begin position="269"/>
        <end position="363"/>
    </location>
</feature>
<evidence type="ECO:0000313" key="3">
    <source>
        <dbReference type="Proteomes" id="UP000235672"/>
    </source>
</evidence>
<feature type="compositionally biased region" description="Basic residues" evidence="1">
    <location>
        <begin position="322"/>
        <end position="334"/>
    </location>
</feature>
<dbReference type="EMBL" id="KZ613480">
    <property type="protein sequence ID" value="PMD21625.1"/>
    <property type="molecule type" value="Genomic_DNA"/>
</dbReference>
<protein>
    <submittedName>
        <fullName evidence="2">Uncharacterized protein</fullName>
    </submittedName>
</protein>
<feature type="compositionally biased region" description="Acidic residues" evidence="1">
    <location>
        <begin position="393"/>
        <end position="411"/>
    </location>
</feature>
<gene>
    <name evidence="2" type="ORF">NA56DRAFT_571547</name>
</gene>
<accession>A0A2J6Q5R7</accession>
<feature type="region of interest" description="Disordered" evidence="1">
    <location>
        <begin position="376"/>
        <end position="411"/>
    </location>
</feature>
<feature type="compositionally biased region" description="Low complexity" evidence="1">
    <location>
        <begin position="338"/>
        <end position="353"/>
    </location>
</feature>
<dbReference type="AlphaFoldDB" id="A0A2J6Q5R7"/>
<evidence type="ECO:0000313" key="2">
    <source>
        <dbReference type="EMBL" id="PMD21625.1"/>
    </source>
</evidence>
<organism evidence="2 3">
    <name type="scientific">Hyaloscypha hepaticicola</name>
    <dbReference type="NCBI Taxonomy" id="2082293"/>
    <lineage>
        <taxon>Eukaryota</taxon>
        <taxon>Fungi</taxon>
        <taxon>Dikarya</taxon>
        <taxon>Ascomycota</taxon>
        <taxon>Pezizomycotina</taxon>
        <taxon>Leotiomycetes</taxon>
        <taxon>Helotiales</taxon>
        <taxon>Hyaloscyphaceae</taxon>
        <taxon>Hyaloscypha</taxon>
    </lineage>
</organism>
<feature type="compositionally biased region" description="Low complexity" evidence="1">
    <location>
        <begin position="377"/>
        <end position="388"/>
    </location>
</feature>
<dbReference type="Proteomes" id="UP000235672">
    <property type="component" value="Unassembled WGS sequence"/>
</dbReference>
<keyword evidence="3" id="KW-1185">Reference proteome</keyword>
<proteinExistence type="predicted"/>
<feature type="compositionally biased region" description="Basic residues" evidence="1">
    <location>
        <begin position="282"/>
        <end position="299"/>
    </location>
</feature>
<dbReference type="OrthoDB" id="3560778at2759"/>
<reference evidence="2 3" key="1">
    <citation type="submission" date="2016-05" db="EMBL/GenBank/DDBJ databases">
        <title>A degradative enzymes factory behind the ericoid mycorrhizal symbiosis.</title>
        <authorList>
            <consortium name="DOE Joint Genome Institute"/>
            <person name="Martino E."/>
            <person name="Morin E."/>
            <person name="Grelet G."/>
            <person name="Kuo A."/>
            <person name="Kohler A."/>
            <person name="Daghino S."/>
            <person name="Barry K."/>
            <person name="Choi C."/>
            <person name="Cichocki N."/>
            <person name="Clum A."/>
            <person name="Copeland A."/>
            <person name="Hainaut M."/>
            <person name="Haridas S."/>
            <person name="Labutti K."/>
            <person name="Lindquist E."/>
            <person name="Lipzen A."/>
            <person name="Khouja H.-R."/>
            <person name="Murat C."/>
            <person name="Ohm R."/>
            <person name="Olson A."/>
            <person name="Spatafora J."/>
            <person name="Veneault-Fourrey C."/>
            <person name="Henrissat B."/>
            <person name="Grigoriev I."/>
            <person name="Martin F."/>
            <person name="Perotto S."/>
        </authorList>
    </citation>
    <scope>NUCLEOTIDE SEQUENCE [LARGE SCALE GENOMIC DNA]</scope>
    <source>
        <strain evidence="2 3">UAMH 7357</strain>
    </source>
</reference>
<evidence type="ECO:0000256" key="1">
    <source>
        <dbReference type="SAM" id="MobiDB-lite"/>
    </source>
</evidence>